<feature type="compositionally biased region" description="Polar residues" evidence="1">
    <location>
        <begin position="1114"/>
        <end position="1123"/>
    </location>
</feature>
<feature type="region of interest" description="Disordered" evidence="1">
    <location>
        <begin position="1415"/>
        <end position="1456"/>
    </location>
</feature>
<feature type="compositionally biased region" description="Polar residues" evidence="1">
    <location>
        <begin position="292"/>
        <end position="301"/>
    </location>
</feature>
<feature type="region of interest" description="Disordered" evidence="1">
    <location>
        <begin position="1114"/>
        <end position="1159"/>
    </location>
</feature>
<feature type="compositionally biased region" description="Polar residues" evidence="1">
    <location>
        <begin position="143"/>
        <end position="155"/>
    </location>
</feature>
<feature type="compositionally biased region" description="Polar residues" evidence="1">
    <location>
        <begin position="199"/>
        <end position="226"/>
    </location>
</feature>
<organism evidence="2 3">
    <name type="scientific">Puccinia striiformis</name>
    <dbReference type="NCBI Taxonomy" id="27350"/>
    <lineage>
        <taxon>Eukaryota</taxon>
        <taxon>Fungi</taxon>
        <taxon>Dikarya</taxon>
        <taxon>Basidiomycota</taxon>
        <taxon>Pucciniomycotina</taxon>
        <taxon>Pucciniomycetes</taxon>
        <taxon>Pucciniales</taxon>
        <taxon>Pucciniaceae</taxon>
        <taxon>Puccinia</taxon>
    </lineage>
</organism>
<feature type="region of interest" description="Disordered" evidence="1">
    <location>
        <begin position="1488"/>
        <end position="1515"/>
    </location>
</feature>
<keyword evidence="3" id="KW-1185">Reference proteome</keyword>
<feature type="region of interest" description="Disordered" evidence="1">
    <location>
        <begin position="749"/>
        <end position="842"/>
    </location>
</feature>
<feature type="region of interest" description="Disordered" evidence="1">
    <location>
        <begin position="317"/>
        <end position="386"/>
    </location>
</feature>
<feature type="compositionally biased region" description="Low complexity" evidence="1">
    <location>
        <begin position="1415"/>
        <end position="1443"/>
    </location>
</feature>
<feature type="compositionally biased region" description="Low complexity" evidence="1">
    <location>
        <begin position="302"/>
        <end position="311"/>
    </location>
</feature>
<feature type="region of interest" description="Disordered" evidence="1">
    <location>
        <begin position="1"/>
        <end position="252"/>
    </location>
</feature>
<feature type="compositionally biased region" description="Low complexity" evidence="1">
    <location>
        <begin position="235"/>
        <end position="252"/>
    </location>
</feature>
<dbReference type="Proteomes" id="UP000239156">
    <property type="component" value="Unassembled WGS sequence"/>
</dbReference>
<feature type="compositionally biased region" description="Polar residues" evidence="1">
    <location>
        <begin position="1505"/>
        <end position="1515"/>
    </location>
</feature>
<evidence type="ECO:0000313" key="3">
    <source>
        <dbReference type="Proteomes" id="UP000239156"/>
    </source>
</evidence>
<feature type="compositionally biased region" description="Polar residues" evidence="1">
    <location>
        <begin position="1150"/>
        <end position="1159"/>
    </location>
</feature>
<protein>
    <submittedName>
        <fullName evidence="2">Uncharacterized protein</fullName>
    </submittedName>
</protein>
<feature type="region of interest" description="Disordered" evidence="1">
    <location>
        <begin position="911"/>
        <end position="944"/>
    </location>
</feature>
<feature type="compositionally biased region" description="Low complexity" evidence="1">
    <location>
        <begin position="374"/>
        <end position="383"/>
    </location>
</feature>
<feature type="region of interest" description="Disordered" evidence="1">
    <location>
        <begin position="1764"/>
        <end position="1814"/>
    </location>
</feature>
<feature type="region of interest" description="Disordered" evidence="1">
    <location>
        <begin position="1053"/>
        <end position="1099"/>
    </location>
</feature>
<feature type="compositionally biased region" description="Basic and acidic residues" evidence="1">
    <location>
        <begin position="872"/>
        <end position="884"/>
    </location>
</feature>
<feature type="compositionally biased region" description="Pro residues" evidence="1">
    <location>
        <begin position="325"/>
        <end position="337"/>
    </location>
</feature>
<feature type="compositionally biased region" description="Polar residues" evidence="1">
    <location>
        <begin position="773"/>
        <end position="810"/>
    </location>
</feature>
<name>A0A2S4VLB2_9BASI</name>
<feature type="region of interest" description="Disordered" evidence="1">
    <location>
        <begin position="691"/>
        <end position="714"/>
    </location>
</feature>
<feature type="compositionally biased region" description="Low complexity" evidence="1">
    <location>
        <begin position="171"/>
        <end position="197"/>
    </location>
</feature>
<feature type="compositionally biased region" description="Basic and acidic residues" evidence="1">
    <location>
        <begin position="1488"/>
        <end position="1497"/>
    </location>
</feature>
<feature type="compositionally biased region" description="Polar residues" evidence="1">
    <location>
        <begin position="112"/>
        <end position="129"/>
    </location>
</feature>
<feature type="compositionally biased region" description="Basic and acidic residues" evidence="1">
    <location>
        <begin position="1267"/>
        <end position="1283"/>
    </location>
</feature>
<sequence>MDRPKFFPGVLLKSDSTHAPFAQPSPPPRRQSQRQWRPAQSQQSSSGLVSCRQLISPPIVRPPPPQPQWIQEQQQLKKRKLRQPKQEEAAVPQPTAATNRKSRSRIPFQWRLPSSSTSFPGGSALNQASPPGEPSHQVFPGASQPNQPFYHSPNVTPRKAPPTKPSIFRNLVRSHSISSAVSLSSRSVSQSASQIARRTPSNCSNSHARRTCSNESDNLQSMSSDDLIQIRAHPSRSSRPPSGRNISSSSSSLHLSVSYATDSEFESLSDDHEEVLSSHSHVTPLATAESNVYTPSSAPLNSRSSAHSFVSSQSSLSQVSCPSSKLPPPQCPLPPSPSASTHCSHTLKSTSELPFACPSPSMPSHRVTHRQGRPAPAKAPPLARSRTPSLVIRPKFAPSTHHLDFTTHSALSARSSHTHHPSNALDHVDHQDRLISGPKTDVMRGLGWGRSPIDPPRLISPSPSFVHNPSLSDLSSNQHLRDAIIADYILTPHSSNEPFERRSLSPQVTPLINRTKKFKDRFTLVSTAPLKLSKRQHVRHQSTSSGTGQRITSSLLGALSPTRNRHTVMGLEEEKRKVEFKRMISYPVLNHNTRGDDETEERNYQSEPDLNCYNLSIEAAMRSLEGIEHIDETASMNTPVKSTTSDRPISWIFEDKPDLSDVEASQEFSFTSEKSDIWKQKLRRRVSVNRLMMKSRSKPASSPSPLRNKASGRLRPLIRKVSSVSLRQRAWIGEPESGVAFAAHNLRRTAEENEEEEELALGRTPVRRANPARLNQSKPESRLQQICSSISRGHTPRSASSPTVSLSTPQRGKRFPKSSESIREKRKIFERPSNPSADSVFHNPRSVISSMSISLASSSHSISMGAMSTCSDVDRRSSGMSERRQSKRKPTPAEIKLKAETQSVKALVDKFETQNHHSSLGRSIGSDSPKKRPRESSKAGRSSNTGVIRTSLLSLWSGDRSSMSSRGVVSRSSSRQFIIKQRRKANSRSCHSHTSSMGAIEGEVKLVRKLKKKPKKIFRDNDSSSSSFGCAFDEEDEYAYELQAPHADLSLPVKLPGSADSSNPHFSMILPKSSRQRKRSTWSANNSSPTAPSDDSQKLYDELNVSSFTSRSTLSNASRSDCTSYEAEDQDMMGSKPKLLSDKDSFEPVGSNQDETCSPLSSEQAHQAHTILEPQTVWMGDGSQRNILIAGGCLHVAKKIPFPSFEDDAEFTQSINFQQRCSSAEPLPHKLVSQPAEQPRQINRLSTFLRTRKFDDELEDDEADGASLRDRSTRTSLQQKEETGMLSPMAIGSLQDSPTLGRGRRPRQRSKSFSCSRPSLTSSPEKMHPTPAFLLAPASDYGETENAQSCSSGAGMGNTLGIQQNHLGVQRCEGLGNKMFGSSMDIPQHVQDSPISRRATSAYIPSGVARVFPLSPTASCPSPSTPQFQSRSPDSPAPANNSPGEPLNSFTPPLVSTSSSMLKCERLDQLKEDRSALMSDDLSDFGERTLQKHQPKDAKRRVSSAPIQSRGTSANRTSRLYAEALDDFGIADICEMTDKALRNEIDRLERVRKEWRMLCLEVQDVLKTSRERWPDQGQAHQVLKEFVNPIEKSSISTFLETSRRLYKQRSTHQFTSTEVSSNQVEDLTPPSRHPFGRQSIISLSVGTLRPKARGRRSTNNRAQAQKGLPILITRPVPSAFVSPERFHGCARAPQSEPRGTKLSNRSKRQPTLSNRLGGPSVKPVNTRGQRGRMMSGTSISNVSFTSAKGKVILSERSVNLLPTTTYQGTGRTAGEKRESTSYATSGRTLGSLGRVSRPSISKWDSENEGVPWTSASVRETRKPWRRSILHKEFLPREPRLSLADSATGSVGSAPEEVGVLVAAGEQPREFSSGLHYSGSFRLKHRRKLNQIRNE</sequence>
<feature type="compositionally biased region" description="Polar residues" evidence="1">
    <location>
        <begin position="1081"/>
        <end position="1094"/>
    </location>
</feature>
<feature type="compositionally biased region" description="Polar residues" evidence="1">
    <location>
        <begin position="341"/>
        <end position="352"/>
    </location>
</feature>
<reference evidence="2" key="1">
    <citation type="submission" date="2017-12" db="EMBL/GenBank/DDBJ databases">
        <title>Gene loss provides genomic basis for host adaptation in cereal stripe rust fungi.</title>
        <authorList>
            <person name="Xia C."/>
        </authorList>
    </citation>
    <scope>NUCLEOTIDE SEQUENCE [LARGE SCALE GENOMIC DNA]</scope>
    <source>
        <strain evidence="2">93-210</strain>
    </source>
</reference>
<feature type="region of interest" description="Disordered" evidence="1">
    <location>
        <begin position="860"/>
        <end position="894"/>
    </location>
</feature>
<feature type="compositionally biased region" description="Basic and acidic residues" evidence="1">
    <location>
        <begin position="820"/>
        <end position="830"/>
    </location>
</feature>
<feature type="region of interest" description="Disordered" evidence="1">
    <location>
        <begin position="292"/>
        <end position="311"/>
    </location>
</feature>
<feature type="region of interest" description="Disordered" evidence="1">
    <location>
        <begin position="1687"/>
        <end position="1736"/>
    </location>
</feature>
<dbReference type="EMBL" id="PKSL01000047">
    <property type="protein sequence ID" value="POW10315.1"/>
    <property type="molecule type" value="Genomic_DNA"/>
</dbReference>
<comment type="caution">
    <text evidence="2">The sequence shown here is derived from an EMBL/GenBank/DDBJ whole genome shotgun (WGS) entry which is preliminary data.</text>
</comment>
<feature type="compositionally biased region" description="Low complexity" evidence="1">
    <location>
        <begin position="33"/>
        <end position="46"/>
    </location>
</feature>
<gene>
    <name evidence="2" type="ORF">PSTT_06151</name>
</gene>
<feature type="compositionally biased region" description="Basic and acidic residues" evidence="1">
    <location>
        <begin position="928"/>
        <end position="938"/>
    </location>
</feature>
<evidence type="ECO:0000256" key="1">
    <source>
        <dbReference type="SAM" id="MobiDB-lite"/>
    </source>
</evidence>
<feature type="compositionally biased region" description="Polar residues" evidence="1">
    <location>
        <begin position="1311"/>
        <end position="1324"/>
    </location>
</feature>
<feature type="region of interest" description="Disordered" evidence="1">
    <location>
        <begin position="1259"/>
        <end position="1332"/>
    </location>
</feature>
<accession>A0A2S4VLB2</accession>
<feature type="compositionally biased region" description="Polar residues" evidence="1">
    <location>
        <begin position="1613"/>
        <end position="1625"/>
    </location>
</feature>
<evidence type="ECO:0000313" key="2">
    <source>
        <dbReference type="EMBL" id="POW10315.1"/>
    </source>
</evidence>
<feature type="region of interest" description="Disordered" evidence="1">
    <location>
        <begin position="1613"/>
        <end position="1637"/>
    </location>
</feature>
<proteinExistence type="predicted"/>
<dbReference type="VEuPathDB" id="FungiDB:PSTT_06151"/>